<evidence type="ECO:0000256" key="2">
    <source>
        <dbReference type="HAMAP-Rule" id="MF_00634"/>
    </source>
</evidence>
<dbReference type="Pfam" id="PF02594">
    <property type="entry name" value="DUF167"/>
    <property type="match status" value="1"/>
</dbReference>
<keyword evidence="4" id="KW-1185">Reference proteome</keyword>
<dbReference type="HAMAP" id="MF_00634">
    <property type="entry name" value="UPF0235"/>
    <property type="match status" value="1"/>
</dbReference>
<gene>
    <name evidence="3" type="ORF">ACFSNC_07365</name>
</gene>
<dbReference type="EMBL" id="JBHUHD010000001">
    <property type="protein sequence ID" value="MFD2140209.1"/>
    <property type="molecule type" value="Genomic_DNA"/>
</dbReference>
<dbReference type="SUPFAM" id="SSF69786">
    <property type="entry name" value="YggU-like"/>
    <property type="match status" value="1"/>
</dbReference>
<name>A0ABW4YVN8_9HYPH</name>
<reference evidence="4" key="1">
    <citation type="journal article" date="2019" name="Int. J. Syst. Evol. Microbiol.">
        <title>The Global Catalogue of Microorganisms (GCM) 10K type strain sequencing project: providing services to taxonomists for standard genome sequencing and annotation.</title>
        <authorList>
            <consortium name="The Broad Institute Genomics Platform"/>
            <consortium name="The Broad Institute Genome Sequencing Center for Infectious Disease"/>
            <person name="Wu L."/>
            <person name="Ma J."/>
        </authorList>
    </citation>
    <scope>NUCLEOTIDE SEQUENCE [LARGE SCALE GENOMIC DNA]</scope>
    <source>
        <strain evidence="4">CCM 7435</strain>
    </source>
</reference>
<sequence length="104" mass="10863">MSGKPAWTPAGDGVTISVRVTPRGGRDALEGLIALADGRQALKVRVRAVPEDGKANAAVIRLLADRLDVPVAQVELAAGGSARLKSFRVSGDVPTLLRRLAELL</sequence>
<evidence type="ECO:0000313" key="3">
    <source>
        <dbReference type="EMBL" id="MFD2140209.1"/>
    </source>
</evidence>
<protein>
    <recommendedName>
        <fullName evidence="2">UPF0235 protein ACFSNC_07365</fullName>
    </recommendedName>
</protein>
<dbReference type="RefSeq" id="WP_213353125.1">
    <property type="nucleotide sequence ID" value="NZ_JAHBGB010000033.1"/>
</dbReference>
<evidence type="ECO:0000256" key="1">
    <source>
        <dbReference type="ARBA" id="ARBA00010364"/>
    </source>
</evidence>
<proteinExistence type="inferred from homology"/>
<dbReference type="InterPro" id="IPR036591">
    <property type="entry name" value="YggU-like_sf"/>
</dbReference>
<dbReference type="InterPro" id="IPR003746">
    <property type="entry name" value="DUF167"/>
</dbReference>
<comment type="similarity">
    <text evidence="1 2">Belongs to the UPF0235 family.</text>
</comment>
<organism evidence="3 4">
    <name type="scientific">Ancylobacter oerskovii</name>
    <dbReference type="NCBI Taxonomy" id="459519"/>
    <lineage>
        <taxon>Bacteria</taxon>
        <taxon>Pseudomonadati</taxon>
        <taxon>Pseudomonadota</taxon>
        <taxon>Alphaproteobacteria</taxon>
        <taxon>Hyphomicrobiales</taxon>
        <taxon>Xanthobacteraceae</taxon>
        <taxon>Ancylobacter</taxon>
    </lineage>
</organism>
<accession>A0ABW4YVN8</accession>
<dbReference type="Gene3D" id="3.30.1200.10">
    <property type="entry name" value="YggU-like"/>
    <property type="match status" value="1"/>
</dbReference>
<dbReference type="SMART" id="SM01152">
    <property type="entry name" value="DUF167"/>
    <property type="match status" value="1"/>
</dbReference>
<comment type="caution">
    <text evidence="3">The sequence shown here is derived from an EMBL/GenBank/DDBJ whole genome shotgun (WGS) entry which is preliminary data.</text>
</comment>
<evidence type="ECO:0000313" key="4">
    <source>
        <dbReference type="Proteomes" id="UP001597299"/>
    </source>
</evidence>
<dbReference type="Proteomes" id="UP001597299">
    <property type="component" value="Unassembled WGS sequence"/>
</dbReference>
<dbReference type="NCBIfam" id="NF002348">
    <property type="entry name" value="PRK01310.1"/>
    <property type="match status" value="1"/>
</dbReference>
<dbReference type="NCBIfam" id="TIGR00251">
    <property type="entry name" value="DUF167 family protein"/>
    <property type="match status" value="1"/>
</dbReference>